<organism evidence="1">
    <name type="scientific">viral metagenome</name>
    <dbReference type="NCBI Taxonomy" id="1070528"/>
    <lineage>
        <taxon>unclassified sequences</taxon>
        <taxon>metagenomes</taxon>
        <taxon>organismal metagenomes</taxon>
    </lineage>
</organism>
<reference evidence="1" key="1">
    <citation type="journal article" date="2020" name="Nature">
        <title>Giant virus diversity and host interactions through global metagenomics.</title>
        <authorList>
            <person name="Schulz F."/>
            <person name="Roux S."/>
            <person name="Paez-Espino D."/>
            <person name="Jungbluth S."/>
            <person name="Walsh D.A."/>
            <person name="Denef V.J."/>
            <person name="McMahon K.D."/>
            <person name="Konstantinidis K.T."/>
            <person name="Eloe-Fadrosh E.A."/>
            <person name="Kyrpides N.C."/>
            <person name="Woyke T."/>
        </authorList>
    </citation>
    <scope>NUCLEOTIDE SEQUENCE</scope>
    <source>
        <strain evidence="1">GVMAG-S-1062768-28</strain>
    </source>
</reference>
<dbReference type="AlphaFoldDB" id="A0A6C0JXG1"/>
<accession>A0A6C0JXG1</accession>
<sequence>MNDYITVTSVETVIAMNQSVSMIHIMELY</sequence>
<proteinExistence type="predicted"/>
<dbReference type="EMBL" id="MN740696">
    <property type="protein sequence ID" value="QHU08424.1"/>
    <property type="molecule type" value="Genomic_DNA"/>
</dbReference>
<evidence type="ECO:0000313" key="1">
    <source>
        <dbReference type="EMBL" id="QHU08424.1"/>
    </source>
</evidence>
<name>A0A6C0JXG1_9ZZZZ</name>
<protein>
    <submittedName>
        <fullName evidence="1">Uncharacterized protein</fullName>
    </submittedName>
</protein>